<evidence type="ECO:0000256" key="1">
    <source>
        <dbReference type="ARBA" id="ARBA00004496"/>
    </source>
</evidence>
<keyword evidence="6" id="KW-0547">Nucleotide-binding</keyword>
<dbReference type="InterPro" id="IPR045864">
    <property type="entry name" value="aa-tRNA-synth_II/BPL/LPL"/>
</dbReference>
<comment type="catalytic activity">
    <reaction evidence="10">
        <text>tRNA(Asp) + L-aspartate + ATP = L-aspartyl-tRNA(Asp) + AMP + diphosphate</text>
        <dbReference type="Rhea" id="RHEA:19649"/>
        <dbReference type="Rhea" id="RHEA-COMP:9660"/>
        <dbReference type="Rhea" id="RHEA-COMP:9678"/>
        <dbReference type="ChEBI" id="CHEBI:29991"/>
        <dbReference type="ChEBI" id="CHEBI:30616"/>
        <dbReference type="ChEBI" id="CHEBI:33019"/>
        <dbReference type="ChEBI" id="CHEBI:78442"/>
        <dbReference type="ChEBI" id="CHEBI:78516"/>
        <dbReference type="ChEBI" id="CHEBI:456215"/>
        <dbReference type="EC" id="6.1.1.12"/>
    </reaction>
</comment>
<dbReference type="Pfam" id="PF00152">
    <property type="entry name" value="tRNA-synt_2"/>
    <property type="match status" value="1"/>
</dbReference>
<dbReference type="PANTHER" id="PTHR43450">
    <property type="entry name" value="ASPARTYL-TRNA SYNTHETASE"/>
    <property type="match status" value="1"/>
</dbReference>
<evidence type="ECO:0000256" key="3">
    <source>
        <dbReference type="ARBA" id="ARBA00012841"/>
    </source>
</evidence>
<dbReference type="Gene3D" id="3.30.930.10">
    <property type="entry name" value="Bira Bifunctional Protein, Domain 2"/>
    <property type="match status" value="1"/>
</dbReference>
<dbReference type="InterPro" id="IPR002312">
    <property type="entry name" value="Asp/Asn-tRNA-synth_IIb"/>
</dbReference>
<organism evidence="13">
    <name type="scientific">Cryptosporidium canis</name>
    <dbReference type="NCBI Taxonomy" id="195482"/>
    <lineage>
        <taxon>Eukaryota</taxon>
        <taxon>Sar</taxon>
        <taxon>Alveolata</taxon>
        <taxon>Apicomplexa</taxon>
        <taxon>Conoidasida</taxon>
        <taxon>Coccidia</taxon>
        <taxon>Eucoccidiorida</taxon>
        <taxon>Eimeriorina</taxon>
        <taxon>Cryptosporidiidae</taxon>
        <taxon>Cryptosporidium</taxon>
    </lineage>
</organism>
<keyword evidence="9" id="KW-0030">Aminoacyl-tRNA synthetase</keyword>
<dbReference type="EC" id="6.1.1.12" evidence="3"/>
<evidence type="ECO:0000256" key="10">
    <source>
        <dbReference type="ARBA" id="ARBA00047904"/>
    </source>
</evidence>
<feature type="compositionally biased region" description="Basic and acidic residues" evidence="11">
    <location>
        <begin position="16"/>
        <end position="31"/>
    </location>
</feature>
<evidence type="ECO:0000256" key="11">
    <source>
        <dbReference type="SAM" id="MobiDB-lite"/>
    </source>
</evidence>
<dbReference type="PROSITE" id="PS50862">
    <property type="entry name" value="AA_TRNA_LIGASE_II"/>
    <property type="match status" value="1"/>
</dbReference>
<evidence type="ECO:0000256" key="4">
    <source>
        <dbReference type="ARBA" id="ARBA00022490"/>
    </source>
</evidence>
<reference evidence="13" key="1">
    <citation type="submission" date="2022-10" db="EMBL/GenBank/DDBJ databases">
        <title>Adaptive evolution leads to modifications in subtelomeric GC content in a zoonotic Cryptosporidium species.</title>
        <authorList>
            <person name="Li J."/>
            <person name="Feng Y."/>
            <person name="Xiao L."/>
        </authorList>
    </citation>
    <scope>NUCLEOTIDE SEQUENCE</scope>
    <source>
        <strain evidence="13">33844</strain>
    </source>
</reference>
<gene>
    <name evidence="13" type="ORF">OJ253_2874</name>
</gene>
<dbReference type="GO" id="GO:0004815">
    <property type="term" value="F:aspartate-tRNA ligase activity"/>
    <property type="evidence" value="ECO:0007669"/>
    <property type="project" value="UniProtKB-EC"/>
</dbReference>
<keyword evidence="4" id="KW-0963">Cytoplasm</keyword>
<keyword evidence="8" id="KW-0648">Protein biosynthesis</keyword>
<protein>
    <recommendedName>
        <fullName evidence="3">aspartate--tRNA ligase</fullName>
        <ecNumber evidence="3">6.1.1.12</ecNumber>
    </recommendedName>
</protein>
<evidence type="ECO:0000256" key="2">
    <source>
        <dbReference type="ARBA" id="ARBA00005312"/>
    </source>
</evidence>
<dbReference type="InterPro" id="IPR004523">
    <property type="entry name" value="Asp-tRNA_synthase_2"/>
</dbReference>
<evidence type="ECO:0000256" key="6">
    <source>
        <dbReference type="ARBA" id="ARBA00022741"/>
    </source>
</evidence>
<feature type="region of interest" description="Disordered" evidence="11">
    <location>
        <begin position="1"/>
        <end position="38"/>
    </location>
</feature>
<evidence type="ECO:0000256" key="5">
    <source>
        <dbReference type="ARBA" id="ARBA00022598"/>
    </source>
</evidence>
<dbReference type="EMBL" id="JAPCXC010000084">
    <property type="protein sequence ID" value="KAJ1606072.1"/>
    <property type="molecule type" value="Genomic_DNA"/>
</dbReference>
<dbReference type="CDD" id="cd04320">
    <property type="entry name" value="AspRS_cyto_N"/>
    <property type="match status" value="1"/>
</dbReference>
<proteinExistence type="inferred from homology"/>
<dbReference type="GO" id="GO:0005524">
    <property type="term" value="F:ATP binding"/>
    <property type="evidence" value="ECO:0007669"/>
    <property type="project" value="UniProtKB-KW"/>
</dbReference>
<comment type="similarity">
    <text evidence="2">Belongs to the class-II aminoacyl-tRNA synthetase family. Type 2 subfamily.</text>
</comment>
<keyword evidence="5 13" id="KW-0436">Ligase</keyword>
<evidence type="ECO:0000259" key="12">
    <source>
        <dbReference type="PROSITE" id="PS50862"/>
    </source>
</evidence>
<dbReference type="PRINTS" id="PR01042">
    <property type="entry name" value="TRNASYNTHASP"/>
</dbReference>
<evidence type="ECO:0000313" key="13">
    <source>
        <dbReference type="EMBL" id="KAJ1606072.1"/>
    </source>
</evidence>
<dbReference type="InterPro" id="IPR004364">
    <property type="entry name" value="Aa-tRNA-synt_II"/>
</dbReference>
<dbReference type="GO" id="GO:0017101">
    <property type="term" value="C:aminoacyl-tRNA synthetase multienzyme complex"/>
    <property type="evidence" value="ECO:0007669"/>
    <property type="project" value="TreeGrafter"/>
</dbReference>
<dbReference type="OrthoDB" id="372395at2759"/>
<comment type="subcellular location">
    <subcellularLocation>
        <location evidence="1">Cytoplasm</location>
    </subcellularLocation>
</comment>
<dbReference type="InterPro" id="IPR012340">
    <property type="entry name" value="NA-bd_OB-fold"/>
</dbReference>
<evidence type="ECO:0000256" key="9">
    <source>
        <dbReference type="ARBA" id="ARBA00023146"/>
    </source>
</evidence>
<feature type="domain" description="Aminoacyl-transfer RNA synthetases class-II family profile" evidence="12">
    <location>
        <begin position="218"/>
        <end position="535"/>
    </location>
</feature>
<dbReference type="GO" id="GO:0005829">
    <property type="term" value="C:cytosol"/>
    <property type="evidence" value="ECO:0007669"/>
    <property type="project" value="TreeGrafter"/>
</dbReference>
<evidence type="ECO:0000256" key="8">
    <source>
        <dbReference type="ARBA" id="ARBA00022917"/>
    </source>
</evidence>
<comment type="caution">
    <text evidence="13">The sequence shown here is derived from an EMBL/GenBank/DDBJ whole genome shotgun (WGS) entry which is preliminary data.</text>
</comment>
<dbReference type="SUPFAM" id="SSF50249">
    <property type="entry name" value="Nucleic acid-binding proteins"/>
    <property type="match status" value="1"/>
</dbReference>
<accession>A0A9D5DEQ7</accession>
<dbReference type="Gene3D" id="2.40.50.140">
    <property type="entry name" value="Nucleic acid-binding proteins"/>
    <property type="match status" value="1"/>
</dbReference>
<keyword evidence="7" id="KW-0067">ATP-binding</keyword>
<dbReference type="PANTHER" id="PTHR43450:SF1">
    <property type="entry name" value="ASPARTATE--TRNA LIGASE, CYTOPLASMIC"/>
    <property type="match status" value="1"/>
</dbReference>
<dbReference type="GO" id="GO:0003723">
    <property type="term" value="F:RNA binding"/>
    <property type="evidence" value="ECO:0007669"/>
    <property type="project" value="TreeGrafter"/>
</dbReference>
<sequence length="543" mass="61740">MEPEITEQTLSKKALKRQEKQAMKEAKKAEAKSNQPQVAHWSSVKAYSVDDTPYGVFPFNVELESREFSKIKDLNSSQKGDKVWLRGRIAESRCKGSLGFVLLRQTFHRLQLVVDANECSSKEMIKWLGCLPIESLIDVYGTVVVPETPVVSSTQDVEILVERVYCVSSACSELPFQLKDANRIETDEEDSTIIKVLQDVRLDNRVLDLRTYLSQAIFRIQSEVCRLIREFLLEMEFVEIHTPKILPGASESGATVFKVDYFSNTACLAQSPQLHKQMSICGDLERVFEIGPVFRAENSNTHRHLCEFVGVDIEMNIENSYHELLDVFDAMFRHVFQGINSRCKRELQVVSEYNPFTPFVISEKTPRITFEEGCTLLREAGADIPEDLSDFDISTEQEKLLDPESLLPPWPFKTLDESYSLPSLNKLQALLSRRSTIRTFMLCSNIHSRSGLFIACPTLRSQRGEEILSGAQRVHDYDLLLRRCQECGVPEHSLRDYLSSFKLGAPPHGGCGIGLERVVMLFLNLGNIRKSSMFPRDPKRLSP</sequence>
<dbReference type="GO" id="GO:0006422">
    <property type="term" value="P:aspartyl-tRNA aminoacylation"/>
    <property type="evidence" value="ECO:0007669"/>
    <property type="project" value="InterPro"/>
</dbReference>
<dbReference type="InterPro" id="IPR006195">
    <property type="entry name" value="aa-tRNA-synth_II"/>
</dbReference>
<dbReference type="Proteomes" id="UP001067231">
    <property type="component" value="Unassembled WGS sequence"/>
</dbReference>
<dbReference type="AlphaFoldDB" id="A0A9D5DEQ7"/>
<feature type="compositionally biased region" description="Polar residues" evidence="11">
    <location>
        <begin position="1"/>
        <end position="11"/>
    </location>
</feature>
<name>A0A9D5DEQ7_9CRYT</name>
<evidence type="ECO:0000256" key="7">
    <source>
        <dbReference type="ARBA" id="ARBA00022840"/>
    </source>
</evidence>
<dbReference type="SUPFAM" id="SSF55681">
    <property type="entry name" value="Class II aaRS and biotin synthetases"/>
    <property type="match status" value="1"/>
</dbReference>